<keyword evidence="2" id="KW-0808">Transferase</keyword>
<dbReference type="Gene3D" id="3.40.50.2000">
    <property type="entry name" value="Glycogen Phosphorylase B"/>
    <property type="match status" value="1"/>
</dbReference>
<evidence type="ECO:0000313" key="2">
    <source>
        <dbReference type="EMBL" id="PJY71457.1"/>
    </source>
</evidence>
<dbReference type="AlphaFoldDB" id="A0A2M9V2M1"/>
<dbReference type="PANTHER" id="PTHR45947">
    <property type="entry name" value="SULFOQUINOVOSYL TRANSFERASE SQD2"/>
    <property type="match status" value="1"/>
</dbReference>
<reference evidence="2 3" key="1">
    <citation type="journal article" date="2017" name="MBio">
        <title>Gut Symbiont Bacteroides fragilis Secretes a Eukaryotic-Like Ubiquitin Protein That Mediates Intraspecies Antagonism.</title>
        <authorList>
            <person name="Chatzidaki-Livanis M."/>
            <person name="Coyne M.J."/>
            <person name="Roelofs K.G."/>
            <person name="Gentyala R.R."/>
            <person name="Caldwell J.M."/>
            <person name="Comstock L.E."/>
        </authorList>
    </citation>
    <scope>NUCLEOTIDE SEQUENCE [LARGE SCALE GENOMIC DNA]</scope>
    <source>
        <strain evidence="2 3">12905</strain>
    </source>
</reference>
<feature type="domain" description="Glycosyl transferase family 1" evidence="1">
    <location>
        <begin position="181"/>
        <end position="309"/>
    </location>
</feature>
<keyword evidence="2" id="KW-0328">Glycosyltransferase</keyword>
<sequence>MKQIDAIFVTPLPAFYKVNLLNRLCEKKRVFVIFLYEMNSRRNKDFVSQGIKFDYVILSKLQGSRLIYLWRLLKRDYSYRSLILSGWDSFYLWFLAFLSPKSKNAVVVESTYYESSIRGLRGLLKRFFLKRIYLAYASGEPHIELLKLLSFSGKIIKTKGVGVFNYVNQPSFIYKTQIRNFLYVGRLSEEKNLKLLIDVFNSLPDLKLTVIGFGPKEEELKKMASSNVSFLGAISNDKISHYYQCNDVFVLPSKSEPWGLVIEEAMNNGLPVIVSNKVGCSIDLVAEDVNGIIFDLDDRNSLKNAVLKICDPIYYNVLAKNISCYNFEERSQKYVASFFYME</sequence>
<dbReference type="Proteomes" id="UP000231846">
    <property type="component" value="Unassembled WGS sequence"/>
</dbReference>
<name>A0A2M9V2M1_BACFG</name>
<dbReference type="EC" id="2.4.1.-" evidence="2"/>
<gene>
    <name evidence="2" type="primary">mgtA</name>
    <name evidence="2" type="ORF">CQW34_03854</name>
</gene>
<evidence type="ECO:0000313" key="3">
    <source>
        <dbReference type="Proteomes" id="UP000231846"/>
    </source>
</evidence>
<dbReference type="SUPFAM" id="SSF53756">
    <property type="entry name" value="UDP-Glycosyltransferase/glycogen phosphorylase"/>
    <property type="match status" value="1"/>
</dbReference>
<dbReference type="GO" id="GO:0016757">
    <property type="term" value="F:glycosyltransferase activity"/>
    <property type="evidence" value="ECO:0007669"/>
    <property type="project" value="UniProtKB-KW"/>
</dbReference>
<organism evidence="2 3">
    <name type="scientific">Bacteroides fragilis</name>
    <dbReference type="NCBI Taxonomy" id="817"/>
    <lineage>
        <taxon>Bacteria</taxon>
        <taxon>Pseudomonadati</taxon>
        <taxon>Bacteroidota</taxon>
        <taxon>Bacteroidia</taxon>
        <taxon>Bacteroidales</taxon>
        <taxon>Bacteroidaceae</taxon>
        <taxon>Bacteroides</taxon>
    </lineage>
</organism>
<proteinExistence type="predicted"/>
<protein>
    <submittedName>
        <fullName evidence="2">GDP-mannose-dependent alpha-mannosyltransferase</fullName>
        <ecNumber evidence="2">2.4.1.-</ecNumber>
    </submittedName>
</protein>
<dbReference type="RefSeq" id="WP_032568569.1">
    <property type="nucleotide sequence ID" value="NZ_JAQDLP010000009.1"/>
</dbReference>
<dbReference type="CDD" id="cd03801">
    <property type="entry name" value="GT4_PimA-like"/>
    <property type="match status" value="1"/>
</dbReference>
<dbReference type="Pfam" id="PF00534">
    <property type="entry name" value="Glycos_transf_1"/>
    <property type="match status" value="1"/>
</dbReference>
<evidence type="ECO:0000259" key="1">
    <source>
        <dbReference type="Pfam" id="PF00534"/>
    </source>
</evidence>
<comment type="caution">
    <text evidence="2">The sequence shown here is derived from an EMBL/GenBank/DDBJ whole genome shotgun (WGS) entry which is preliminary data.</text>
</comment>
<dbReference type="PANTHER" id="PTHR45947:SF3">
    <property type="entry name" value="SULFOQUINOVOSYL TRANSFERASE SQD2"/>
    <property type="match status" value="1"/>
</dbReference>
<dbReference type="EMBL" id="PDCW01000039">
    <property type="protein sequence ID" value="PJY71457.1"/>
    <property type="molecule type" value="Genomic_DNA"/>
</dbReference>
<accession>A0A2M9V2M1</accession>
<dbReference type="InterPro" id="IPR001296">
    <property type="entry name" value="Glyco_trans_1"/>
</dbReference>
<dbReference type="InterPro" id="IPR050194">
    <property type="entry name" value="Glycosyltransferase_grp1"/>
</dbReference>